<gene>
    <name evidence="10" type="ORF">G7Y89_g10098</name>
</gene>
<feature type="region of interest" description="Disordered" evidence="9">
    <location>
        <begin position="1"/>
        <end position="21"/>
    </location>
</feature>
<evidence type="ECO:0000256" key="1">
    <source>
        <dbReference type="ARBA" id="ARBA00004141"/>
    </source>
</evidence>
<keyword evidence="6" id="KW-0496">Mitochondrion</keyword>
<evidence type="ECO:0000313" key="11">
    <source>
        <dbReference type="Proteomes" id="UP000566819"/>
    </source>
</evidence>
<dbReference type="PANTHER" id="PTHR45939">
    <property type="entry name" value="PEROXISOMAL MEMBRANE PROTEIN PMP34-RELATED"/>
    <property type="match status" value="1"/>
</dbReference>
<proteinExistence type="inferred from homology"/>
<accession>A0A8H4RH46</accession>
<keyword evidence="7" id="KW-1133">Transmembrane helix</keyword>
<evidence type="ECO:0000256" key="6">
    <source>
        <dbReference type="ARBA" id="ARBA00022792"/>
    </source>
</evidence>
<dbReference type="GO" id="GO:0016020">
    <property type="term" value="C:membrane"/>
    <property type="evidence" value="ECO:0007669"/>
    <property type="project" value="UniProtKB-SubCell"/>
</dbReference>
<dbReference type="AlphaFoldDB" id="A0A8H4RH46"/>
<dbReference type="GO" id="GO:0015217">
    <property type="term" value="F:ADP transmembrane transporter activity"/>
    <property type="evidence" value="ECO:0007669"/>
    <property type="project" value="TreeGrafter"/>
</dbReference>
<keyword evidence="6" id="KW-0999">Mitochondrion inner membrane</keyword>
<evidence type="ECO:0000256" key="4">
    <source>
        <dbReference type="ARBA" id="ARBA00022692"/>
    </source>
</evidence>
<keyword evidence="8" id="KW-0472">Membrane</keyword>
<dbReference type="Gene3D" id="1.50.40.10">
    <property type="entry name" value="Mitochondrial carrier domain"/>
    <property type="match status" value="1"/>
</dbReference>
<keyword evidence="5" id="KW-0677">Repeat</keyword>
<comment type="caution">
    <text evidence="10">The sequence shown here is derived from an EMBL/GenBank/DDBJ whole genome shotgun (WGS) entry which is preliminary data.</text>
</comment>
<keyword evidence="3" id="KW-0813">Transport</keyword>
<protein>
    <submittedName>
        <fullName evidence="10">Uncharacterized protein</fullName>
    </submittedName>
</protein>
<organism evidence="10 11">
    <name type="scientific">Cudoniella acicularis</name>
    <dbReference type="NCBI Taxonomy" id="354080"/>
    <lineage>
        <taxon>Eukaryota</taxon>
        <taxon>Fungi</taxon>
        <taxon>Dikarya</taxon>
        <taxon>Ascomycota</taxon>
        <taxon>Pezizomycotina</taxon>
        <taxon>Leotiomycetes</taxon>
        <taxon>Helotiales</taxon>
        <taxon>Tricladiaceae</taxon>
        <taxon>Cudoniella</taxon>
    </lineage>
</organism>
<name>A0A8H4RH46_9HELO</name>
<feature type="compositionally biased region" description="Polar residues" evidence="9">
    <location>
        <begin position="1"/>
        <end position="20"/>
    </location>
</feature>
<evidence type="ECO:0000313" key="10">
    <source>
        <dbReference type="EMBL" id="KAF4628057.1"/>
    </source>
</evidence>
<sequence length="143" mass="15745">MANIYNSQLRQLRNTSSTPNADEDKGVLDVFSQIYRKEGGLRAFYVGVLQDTGKSIADSFLFFLFYNYLRTRRLQKQGGKATTLLVAEELAVGALAGACSRFFTTPISNIVARKRTASLLSSRSGLPSSKEPSVRDIANSIIE</sequence>
<dbReference type="InterPro" id="IPR018108">
    <property type="entry name" value="MCP_transmembrane"/>
</dbReference>
<evidence type="ECO:0000256" key="2">
    <source>
        <dbReference type="ARBA" id="ARBA00006375"/>
    </source>
</evidence>
<dbReference type="PANTHER" id="PTHR45939:SF2">
    <property type="entry name" value="CARRIER PROTEIN, PUTATIVE (AFU_ORTHOLOGUE AFUA_2G13870)-RELATED"/>
    <property type="match status" value="1"/>
</dbReference>
<dbReference type="InterPro" id="IPR023395">
    <property type="entry name" value="MCP_dom_sf"/>
</dbReference>
<dbReference type="SUPFAM" id="SSF103506">
    <property type="entry name" value="Mitochondrial carrier"/>
    <property type="match status" value="1"/>
</dbReference>
<comment type="similarity">
    <text evidence="2">Belongs to the mitochondrial carrier (TC 2.A.29) family.</text>
</comment>
<evidence type="ECO:0000256" key="3">
    <source>
        <dbReference type="ARBA" id="ARBA00022448"/>
    </source>
</evidence>
<comment type="subcellular location">
    <subcellularLocation>
        <location evidence="1">Membrane</location>
        <topology evidence="1">Multi-pass membrane protein</topology>
    </subcellularLocation>
</comment>
<keyword evidence="4" id="KW-0812">Transmembrane</keyword>
<dbReference type="Pfam" id="PF00153">
    <property type="entry name" value="Mito_carr"/>
    <property type="match status" value="1"/>
</dbReference>
<reference evidence="10 11" key="1">
    <citation type="submission" date="2020-03" db="EMBL/GenBank/DDBJ databases">
        <title>Draft Genome Sequence of Cudoniella acicularis.</title>
        <authorList>
            <person name="Buettner E."/>
            <person name="Kellner H."/>
        </authorList>
    </citation>
    <scope>NUCLEOTIDE SEQUENCE [LARGE SCALE GENOMIC DNA]</scope>
    <source>
        <strain evidence="10 11">DSM 108380</strain>
    </source>
</reference>
<dbReference type="EMBL" id="JAAMPI010000867">
    <property type="protein sequence ID" value="KAF4628057.1"/>
    <property type="molecule type" value="Genomic_DNA"/>
</dbReference>
<evidence type="ECO:0000256" key="9">
    <source>
        <dbReference type="SAM" id="MobiDB-lite"/>
    </source>
</evidence>
<dbReference type="OrthoDB" id="18574at2759"/>
<dbReference type="Proteomes" id="UP000566819">
    <property type="component" value="Unassembled WGS sequence"/>
</dbReference>
<evidence type="ECO:0000256" key="8">
    <source>
        <dbReference type="ARBA" id="ARBA00023136"/>
    </source>
</evidence>
<evidence type="ECO:0000256" key="5">
    <source>
        <dbReference type="ARBA" id="ARBA00022737"/>
    </source>
</evidence>
<evidence type="ECO:0000256" key="7">
    <source>
        <dbReference type="ARBA" id="ARBA00022989"/>
    </source>
</evidence>
<dbReference type="InterPro" id="IPR052217">
    <property type="entry name" value="Mito/Peroxisomal_Carrier"/>
</dbReference>
<keyword evidence="11" id="KW-1185">Reference proteome</keyword>